<organism evidence="5 6">
    <name type="scientific">Ponticaulis profundi</name>
    <dbReference type="NCBI Taxonomy" id="2665222"/>
    <lineage>
        <taxon>Bacteria</taxon>
        <taxon>Pseudomonadati</taxon>
        <taxon>Pseudomonadota</taxon>
        <taxon>Alphaproteobacteria</taxon>
        <taxon>Hyphomonadales</taxon>
        <taxon>Hyphomonadaceae</taxon>
        <taxon>Ponticaulis</taxon>
    </lineage>
</organism>
<accession>A0ABW1S544</accession>
<dbReference type="NCBIfam" id="NF033103">
    <property type="entry name" value="bla_class_A"/>
    <property type="match status" value="1"/>
</dbReference>
<evidence type="ECO:0000256" key="3">
    <source>
        <dbReference type="ARBA" id="ARBA00012865"/>
    </source>
</evidence>
<proteinExistence type="inferred from homology"/>
<dbReference type="InterPro" id="IPR000871">
    <property type="entry name" value="Beta-lactam_class-A"/>
</dbReference>
<keyword evidence="6" id="KW-1185">Reference proteome</keyword>
<evidence type="ECO:0000256" key="2">
    <source>
        <dbReference type="ARBA" id="ARBA00009009"/>
    </source>
</evidence>
<dbReference type="Pfam" id="PF13354">
    <property type="entry name" value="Beta-lactamase2"/>
    <property type="match status" value="1"/>
</dbReference>
<reference evidence="6" key="1">
    <citation type="journal article" date="2019" name="Int. J. Syst. Evol. Microbiol.">
        <title>The Global Catalogue of Microorganisms (GCM) 10K type strain sequencing project: providing services to taxonomists for standard genome sequencing and annotation.</title>
        <authorList>
            <consortium name="The Broad Institute Genomics Platform"/>
            <consortium name="The Broad Institute Genome Sequencing Center for Infectious Disease"/>
            <person name="Wu L."/>
            <person name="Ma J."/>
        </authorList>
    </citation>
    <scope>NUCLEOTIDE SEQUENCE [LARGE SCALE GENOMIC DNA]</scope>
    <source>
        <strain evidence="6">CGMCC-1.15741</strain>
    </source>
</reference>
<dbReference type="InterPro" id="IPR045155">
    <property type="entry name" value="Beta-lactam_cat"/>
</dbReference>
<dbReference type="GO" id="GO:0008800">
    <property type="term" value="F:beta-lactamase activity"/>
    <property type="evidence" value="ECO:0007669"/>
    <property type="project" value="UniProtKB-EC"/>
</dbReference>
<dbReference type="EMBL" id="JBHSSW010000003">
    <property type="protein sequence ID" value="MFC6196756.1"/>
    <property type="molecule type" value="Genomic_DNA"/>
</dbReference>
<dbReference type="PANTHER" id="PTHR35333">
    <property type="entry name" value="BETA-LACTAMASE"/>
    <property type="match status" value="1"/>
</dbReference>
<dbReference type="InterPro" id="IPR012338">
    <property type="entry name" value="Beta-lactam/transpept-like"/>
</dbReference>
<comment type="similarity">
    <text evidence="2">Belongs to the class-A beta-lactamase family.</text>
</comment>
<evidence type="ECO:0000259" key="4">
    <source>
        <dbReference type="Pfam" id="PF13354"/>
    </source>
</evidence>
<dbReference type="PROSITE" id="PS51257">
    <property type="entry name" value="PROKAR_LIPOPROTEIN"/>
    <property type="match status" value="1"/>
</dbReference>
<comment type="caution">
    <text evidence="5">The sequence shown here is derived from an EMBL/GenBank/DDBJ whole genome shotgun (WGS) entry which is preliminary data.</text>
</comment>
<sequence length="304" mass="33670">MSHNWSRRLFMSSTLCLTLVGGCRTTDPLISVDEANQQLADLEARSGARIGVCGKHVHNADLRIAHRDTERFAMCSSFKWMLGVFMARRINVMADSWDRMIPITRDDLVMHSPVVETQIARGEMSIAELCRATITTSDNAAANLLLKEFGGPTGLTYLIREAGDRMTRLDRWEPELNEAAPGDERDTTTPGWMAWLMENLLFGRDEADNDIRQVHDWMNEAETGLNRLRAGLGHIYAGDKTGTNGHNTSADVAFGYSPLTMAGQDGPIVLASYINTPNPMSPETDKLHAEIGRIARAALLPDRS</sequence>
<dbReference type="SUPFAM" id="SSF56601">
    <property type="entry name" value="beta-lactamase/transpeptidase-like"/>
    <property type="match status" value="1"/>
</dbReference>
<dbReference type="Proteomes" id="UP001596303">
    <property type="component" value="Unassembled WGS sequence"/>
</dbReference>
<keyword evidence="5" id="KW-0378">Hydrolase</keyword>
<dbReference type="PRINTS" id="PR00118">
    <property type="entry name" value="BLACTAMASEA"/>
</dbReference>
<comment type="catalytic activity">
    <reaction evidence="1">
        <text>a beta-lactam + H2O = a substituted beta-amino acid</text>
        <dbReference type="Rhea" id="RHEA:20401"/>
        <dbReference type="ChEBI" id="CHEBI:15377"/>
        <dbReference type="ChEBI" id="CHEBI:35627"/>
        <dbReference type="ChEBI" id="CHEBI:140347"/>
        <dbReference type="EC" id="3.5.2.6"/>
    </reaction>
</comment>
<dbReference type="Gene3D" id="3.40.710.10">
    <property type="entry name" value="DD-peptidase/beta-lactamase superfamily"/>
    <property type="match status" value="1"/>
</dbReference>
<gene>
    <name evidence="5" type="primary">bla</name>
    <name evidence="5" type="ORF">ACFQDM_01625</name>
</gene>
<feature type="domain" description="Beta-lactamase class A catalytic" evidence="4">
    <location>
        <begin position="63"/>
        <end position="257"/>
    </location>
</feature>
<name>A0ABW1S544_9PROT</name>
<dbReference type="PANTHER" id="PTHR35333:SF3">
    <property type="entry name" value="BETA-LACTAMASE-TYPE TRANSPEPTIDASE FOLD CONTAINING PROTEIN"/>
    <property type="match status" value="1"/>
</dbReference>
<protein>
    <recommendedName>
        <fullName evidence="3">beta-lactamase</fullName>
        <ecNumber evidence="3">3.5.2.6</ecNumber>
    </recommendedName>
</protein>
<dbReference type="RefSeq" id="WP_377374595.1">
    <property type="nucleotide sequence ID" value="NZ_JBHSSW010000003.1"/>
</dbReference>
<evidence type="ECO:0000313" key="5">
    <source>
        <dbReference type="EMBL" id="MFC6196756.1"/>
    </source>
</evidence>
<evidence type="ECO:0000256" key="1">
    <source>
        <dbReference type="ARBA" id="ARBA00001526"/>
    </source>
</evidence>
<evidence type="ECO:0000313" key="6">
    <source>
        <dbReference type="Proteomes" id="UP001596303"/>
    </source>
</evidence>
<dbReference type="EC" id="3.5.2.6" evidence="3"/>